<sequence length="44" mass="5769">MRQLKFHEKRLLKKVDFYNWKKEQNVREVKVLRRYLIQDREDYQ</sequence>
<feature type="non-terminal residue" evidence="3">
    <location>
        <position position="44"/>
    </location>
</feature>
<accession>A0A086JAS1</accession>
<dbReference type="Pfam" id="PF00163">
    <property type="entry name" value="Ribosomal_S4"/>
    <property type="match status" value="1"/>
</dbReference>
<keyword evidence="3" id="KW-0687">Ribonucleoprotein</keyword>
<name>A0A086JAS1_TOXGO</name>
<evidence type="ECO:0000256" key="1">
    <source>
        <dbReference type="ARBA" id="ARBA00007465"/>
    </source>
</evidence>
<dbReference type="VEuPathDB" id="ToxoDB:TGP89_209430A"/>
<feature type="domain" description="Small ribosomal subunit protein uS4 N-terminal" evidence="2">
    <location>
        <begin position="4"/>
        <end position="44"/>
    </location>
</feature>
<reference evidence="3 4" key="1">
    <citation type="submission" date="2014-03" db="EMBL/GenBank/DDBJ databases">
        <authorList>
            <person name="Sibley D."/>
            <person name="Venepally P."/>
            <person name="Karamycheva S."/>
            <person name="Hadjithomas M."/>
            <person name="Khan A."/>
            <person name="Brunk B."/>
            <person name="Roos D."/>
            <person name="Caler E."/>
            <person name="Lorenzi H."/>
        </authorList>
    </citation>
    <scope>NUCLEOTIDE SEQUENCE [LARGE SCALE GENOMIC DNA]</scope>
    <source>
        <strain evidence="4">p89</strain>
    </source>
</reference>
<comment type="caution">
    <text evidence="3">The sequence shown here is derived from an EMBL/GenBank/DDBJ whole genome shotgun (WGS) entry which is preliminary data.</text>
</comment>
<dbReference type="InterPro" id="IPR001912">
    <property type="entry name" value="Ribosomal_uS4_N"/>
</dbReference>
<proteinExistence type="inferred from homology"/>
<keyword evidence="3" id="KW-0689">Ribosomal protein</keyword>
<dbReference type="Proteomes" id="UP000028828">
    <property type="component" value="Unassembled WGS sequence"/>
</dbReference>
<gene>
    <name evidence="3" type="ORF">TGP89_209430A</name>
</gene>
<protein>
    <submittedName>
        <fullName evidence="3">Putative 40S ribosomal protein S4</fullName>
    </submittedName>
</protein>
<dbReference type="GO" id="GO:0019843">
    <property type="term" value="F:rRNA binding"/>
    <property type="evidence" value="ECO:0007669"/>
    <property type="project" value="InterPro"/>
</dbReference>
<organism evidence="3 4">
    <name type="scientific">Toxoplasma gondii p89</name>
    <dbReference type="NCBI Taxonomy" id="943119"/>
    <lineage>
        <taxon>Eukaryota</taxon>
        <taxon>Sar</taxon>
        <taxon>Alveolata</taxon>
        <taxon>Apicomplexa</taxon>
        <taxon>Conoidasida</taxon>
        <taxon>Coccidia</taxon>
        <taxon>Eucoccidiorida</taxon>
        <taxon>Eimeriorina</taxon>
        <taxon>Sarcocystidae</taxon>
        <taxon>Toxoplasma</taxon>
    </lineage>
</organism>
<comment type="similarity">
    <text evidence="1">Belongs to the universal ribosomal protein uS4 family.</text>
</comment>
<dbReference type="GO" id="GO:0005840">
    <property type="term" value="C:ribosome"/>
    <property type="evidence" value="ECO:0007669"/>
    <property type="project" value="UniProtKB-KW"/>
</dbReference>
<dbReference type="EMBL" id="AEYI02002198">
    <property type="protein sequence ID" value="KFG29239.1"/>
    <property type="molecule type" value="Genomic_DNA"/>
</dbReference>
<evidence type="ECO:0000313" key="4">
    <source>
        <dbReference type="Proteomes" id="UP000028828"/>
    </source>
</evidence>
<dbReference type="AlphaFoldDB" id="A0A086JAS1"/>
<evidence type="ECO:0000313" key="3">
    <source>
        <dbReference type="EMBL" id="KFG29239.1"/>
    </source>
</evidence>
<evidence type="ECO:0000259" key="2">
    <source>
        <dbReference type="Pfam" id="PF00163"/>
    </source>
</evidence>